<dbReference type="GO" id="GO:0005739">
    <property type="term" value="C:mitochondrion"/>
    <property type="evidence" value="ECO:0007669"/>
    <property type="project" value="TreeGrafter"/>
</dbReference>
<name>A0A093XH50_TALMA</name>
<dbReference type="PANTHER" id="PTHR21193:SF3">
    <property type="entry name" value="OXIDOREDUCTASE-LIKE DOMAIN-CONTAINING PROTEIN 1"/>
    <property type="match status" value="1"/>
</dbReference>
<organism evidence="3">
    <name type="scientific">Talaromyces marneffei PM1</name>
    <dbReference type="NCBI Taxonomy" id="1077442"/>
    <lineage>
        <taxon>Eukaryota</taxon>
        <taxon>Fungi</taxon>
        <taxon>Dikarya</taxon>
        <taxon>Ascomycota</taxon>
        <taxon>Pezizomycotina</taxon>
        <taxon>Eurotiomycetes</taxon>
        <taxon>Eurotiomycetidae</taxon>
        <taxon>Eurotiales</taxon>
        <taxon>Trichocomaceae</taxon>
        <taxon>Talaromyces</taxon>
        <taxon>Talaromyces sect. Talaromyces</taxon>
    </lineage>
</organism>
<dbReference type="AlphaFoldDB" id="A0A093XH50"/>
<dbReference type="EMBL" id="JPOX01000028">
    <property type="protein sequence ID" value="KFX44508.1"/>
    <property type="molecule type" value="Genomic_DNA"/>
</dbReference>
<gene>
    <name evidence="3" type="ORF">GQ26_0280890</name>
</gene>
<evidence type="ECO:0000313" key="3">
    <source>
        <dbReference type="EMBL" id="KFX44508.1"/>
    </source>
</evidence>
<sequence length="278" mass="31352">MEQTIWAPNRRSILRLFAKSKSCRLTDRYDLAVTIGRNNCNRSRPSESYTRSFHSTRLNNNTTTRLNIGTHQAYPLSGYYSDLLSFHQPPQQQQPSPPQPLPSSVEEEPTKEQKMAIVFGTRLAGPGYQSTRYNPETTPPESTWKQINGVPIPPRPAEPDNCCMSGCVHCVWDDYRDDLEYWASRVREARITSAGADVTADLGAKGKEMRQTPRKEVASASMSMDDDGGGSETNWELPSVPDVGEEEDLFKGIPVGIREFMKIEKKLREKKNSNNLQP</sequence>
<dbReference type="HOGENOM" id="CLU_062297_0_0_1"/>
<feature type="region of interest" description="Disordered" evidence="1">
    <location>
        <begin position="86"/>
        <end position="112"/>
    </location>
</feature>
<accession>A0A093XH50</accession>
<protein>
    <recommendedName>
        <fullName evidence="2">Oxidoreductase-like domain-containing protein</fullName>
    </recommendedName>
</protein>
<dbReference type="eggNOG" id="KOG4690">
    <property type="taxonomic scope" value="Eukaryota"/>
</dbReference>
<comment type="caution">
    <text evidence="3">The sequence shown here is derived from an EMBL/GenBank/DDBJ whole genome shotgun (WGS) entry which is preliminary data.</text>
</comment>
<reference key="1">
    <citation type="journal article" date="2014" name="PLoS Genet.">
        <title>Signature Gene Expression Reveals Novel Clues to the Molecular Mechanisms of Dimorphic Transition in Penicillium marneffei.</title>
        <authorList>
            <person name="Yang E."/>
            <person name="Wang G."/>
            <person name="Cai J."/>
            <person name="Woo P.C."/>
            <person name="Lau S.K."/>
            <person name="Yuen K.-Y."/>
            <person name="Chow W.-N."/>
            <person name="Lin X."/>
        </authorList>
    </citation>
    <scope>NUCLEOTIDE SEQUENCE [LARGE SCALE GENOMIC DNA]</scope>
    <source>
        <strain>PM1</strain>
    </source>
</reference>
<evidence type="ECO:0000256" key="1">
    <source>
        <dbReference type="SAM" id="MobiDB-lite"/>
    </source>
</evidence>
<feature type="domain" description="Oxidoreductase-like" evidence="2">
    <location>
        <begin position="147"/>
        <end position="190"/>
    </location>
</feature>
<reference evidence="3" key="2">
    <citation type="journal article" date="2014" name="PLoS Genet.">
        <title>Signature gene expression reveals novel clues to the molecular mechanisms of dimorphic transition in Penicillium marneffei.</title>
        <authorList>
            <person name="Yang E."/>
            <person name="Wang G."/>
            <person name="Cai J."/>
            <person name="Woo P.C."/>
            <person name="Lau S.K."/>
            <person name="Yuen K.-Y."/>
            <person name="Chow W.-N."/>
            <person name="Lin X."/>
        </authorList>
    </citation>
    <scope>NUCLEOTIDE SEQUENCE</scope>
    <source>
        <strain evidence="3">PM1</strain>
    </source>
</reference>
<dbReference type="InterPro" id="IPR039251">
    <property type="entry name" value="OXLD1"/>
</dbReference>
<dbReference type="PANTHER" id="PTHR21193">
    <property type="entry name" value="OXIDOREDUCTASE-LIKE DOMAIN-CONTAINING PROTEIN 1"/>
    <property type="match status" value="1"/>
</dbReference>
<feature type="region of interest" description="Disordered" evidence="1">
    <location>
        <begin position="126"/>
        <end position="147"/>
    </location>
</feature>
<dbReference type="Pfam" id="PF09791">
    <property type="entry name" value="Oxidored-like"/>
    <property type="match status" value="1"/>
</dbReference>
<evidence type="ECO:0000259" key="2">
    <source>
        <dbReference type="Pfam" id="PF09791"/>
    </source>
</evidence>
<proteinExistence type="predicted"/>
<feature type="compositionally biased region" description="Polar residues" evidence="1">
    <location>
        <begin position="128"/>
        <end position="146"/>
    </location>
</feature>
<feature type="compositionally biased region" description="Basic and acidic residues" evidence="1">
    <location>
        <begin position="207"/>
        <end position="217"/>
    </location>
</feature>
<feature type="region of interest" description="Disordered" evidence="1">
    <location>
        <begin position="207"/>
        <end position="243"/>
    </location>
</feature>
<dbReference type="InterPro" id="IPR019180">
    <property type="entry name" value="Oxidoreductase-like_N"/>
</dbReference>